<gene>
    <name evidence="1" type="ORF">ANN_05657</name>
</gene>
<sequence>MPAHIGCCQLPEEYDSEIWLGNTSTSPPHSPDLSPCDFYIFGELKKDIRGLCFVTDEDVCDWVKNWFVDSPQASSRMGLIVLSRTVGVTLFCLDLDHAWKLPPGYSSHEVYFADASQFLEEYRWIYDFPVTELLVRGVLGQIPPDWAVAILSLNNQNLNDLPRGFVQVTTDS</sequence>
<proteinExistence type="predicted"/>
<dbReference type="Gene3D" id="3.30.420.10">
    <property type="entry name" value="Ribonuclease H-like superfamily/Ribonuclease H"/>
    <property type="match status" value="1"/>
</dbReference>
<dbReference type="EMBL" id="JAJSOF020000013">
    <property type="protein sequence ID" value="KAJ4443870.1"/>
    <property type="molecule type" value="Genomic_DNA"/>
</dbReference>
<evidence type="ECO:0000313" key="1">
    <source>
        <dbReference type="EMBL" id="KAJ4443870.1"/>
    </source>
</evidence>
<accession>A0ABQ8TDG1</accession>
<keyword evidence="2" id="KW-1185">Reference proteome</keyword>
<comment type="caution">
    <text evidence="1">The sequence shown here is derived from an EMBL/GenBank/DDBJ whole genome shotgun (WGS) entry which is preliminary data.</text>
</comment>
<reference evidence="1 2" key="1">
    <citation type="journal article" date="2022" name="Allergy">
        <title>Genome assembly and annotation of Periplaneta americana reveal a comprehensive cockroach allergen profile.</title>
        <authorList>
            <person name="Wang L."/>
            <person name="Xiong Q."/>
            <person name="Saelim N."/>
            <person name="Wang L."/>
            <person name="Nong W."/>
            <person name="Wan A.T."/>
            <person name="Shi M."/>
            <person name="Liu X."/>
            <person name="Cao Q."/>
            <person name="Hui J.H.L."/>
            <person name="Sookrung N."/>
            <person name="Leung T.F."/>
            <person name="Tungtrongchitr A."/>
            <person name="Tsui S.K.W."/>
        </authorList>
    </citation>
    <scope>NUCLEOTIDE SEQUENCE [LARGE SCALE GENOMIC DNA]</scope>
    <source>
        <strain evidence="1">PWHHKU_190912</strain>
    </source>
</reference>
<dbReference type="InterPro" id="IPR036397">
    <property type="entry name" value="RNaseH_sf"/>
</dbReference>
<protein>
    <submittedName>
        <fullName evidence="1">Uncharacterized protein</fullName>
    </submittedName>
</protein>
<evidence type="ECO:0000313" key="2">
    <source>
        <dbReference type="Proteomes" id="UP001148838"/>
    </source>
</evidence>
<name>A0ABQ8TDG1_PERAM</name>
<organism evidence="1 2">
    <name type="scientific">Periplaneta americana</name>
    <name type="common">American cockroach</name>
    <name type="synonym">Blatta americana</name>
    <dbReference type="NCBI Taxonomy" id="6978"/>
    <lineage>
        <taxon>Eukaryota</taxon>
        <taxon>Metazoa</taxon>
        <taxon>Ecdysozoa</taxon>
        <taxon>Arthropoda</taxon>
        <taxon>Hexapoda</taxon>
        <taxon>Insecta</taxon>
        <taxon>Pterygota</taxon>
        <taxon>Neoptera</taxon>
        <taxon>Polyneoptera</taxon>
        <taxon>Dictyoptera</taxon>
        <taxon>Blattodea</taxon>
        <taxon>Blattoidea</taxon>
        <taxon>Blattidae</taxon>
        <taxon>Blattinae</taxon>
        <taxon>Periplaneta</taxon>
    </lineage>
</organism>
<dbReference type="Proteomes" id="UP001148838">
    <property type="component" value="Unassembled WGS sequence"/>
</dbReference>